<evidence type="ECO:0000313" key="2">
    <source>
        <dbReference type="Proteomes" id="UP000199163"/>
    </source>
</evidence>
<evidence type="ECO:0000313" key="1">
    <source>
        <dbReference type="EMBL" id="SDH63471.1"/>
    </source>
</evidence>
<organism evidence="1 2">
    <name type="scientific">Alteribacillus persepolensis</name>
    <dbReference type="NCBI Taxonomy" id="568899"/>
    <lineage>
        <taxon>Bacteria</taxon>
        <taxon>Bacillati</taxon>
        <taxon>Bacillota</taxon>
        <taxon>Bacilli</taxon>
        <taxon>Bacillales</taxon>
        <taxon>Bacillaceae</taxon>
        <taxon>Alteribacillus</taxon>
    </lineage>
</organism>
<reference evidence="1 2" key="1">
    <citation type="submission" date="2016-10" db="EMBL/GenBank/DDBJ databases">
        <authorList>
            <person name="de Groot N.N."/>
        </authorList>
    </citation>
    <scope>NUCLEOTIDE SEQUENCE [LARGE SCALE GENOMIC DNA]</scope>
    <source>
        <strain evidence="1 2">DSM 21632</strain>
    </source>
</reference>
<proteinExistence type="predicted"/>
<protein>
    <submittedName>
        <fullName evidence="1">Uncharacterized protein</fullName>
    </submittedName>
</protein>
<dbReference type="EMBL" id="FNDK01000008">
    <property type="protein sequence ID" value="SDH63471.1"/>
    <property type="molecule type" value="Genomic_DNA"/>
</dbReference>
<name>A0A1G8E0V9_9BACI</name>
<dbReference type="Proteomes" id="UP000199163">
    <property type="component" value="Unassembled WGS sequence"/>
</dbReference>
<dbReference type="AlphaFoldDB" id="A0A1G8E0V9"/>
<accession>A0A1G8E0V9</accession>
<sequence length="49" mass="5455">MKGRLSQKKAGFFPIVYKKTDKAVKALSVIRYQTPKTSKNAKIIAMGVI</sequence>
<gene>
    <name evidence="1" type="ORF">SAMN05192534_10896</name>
</gene>
<keyword evidence="2" id="KW-1185">Reference proteome</keyword>